<dbReference type="InterPro" id="IPR047130">
    <property type="entry name" value="7TM_GPCR_Srsx_nematod"/>
</dbReference>
<evidence type="ECO:0000313" key="7">
    <source>
        <dbReference type="Proteomes" id="UP001432322"/>
    </source>
</evidence>
<evidence type="ECO:0000256" key="1">
    <source>
        <dbReference type="ARBA" id="ARBA00004370"/>
    </source>
</evidence>
<dbReference type="Pfam" id="PF10320">
    <property type="entry name" value="7TM_GPCR_Srsx"/>
    <property type="match status" value="1"/>
</dbReference>
<dbReference type="GO" id="GO:0004930">
    <property type="term" value="F:G protein-coupled receptor activity"/>
    <property type="evidence" value="ECO:0007669"/>
    <property type="project" value="InterPro"/>
</dbReference>
<feature type="non-terminal residue" evidence="6">
    <location>
        <position position="1"/>
    </location>
</feature>
<feature type="non-terminal residue" evidence="6">
    <location>
        <position position="135"/>
    </location>
</feature>
<evidence type="ECO:0000256" key="4">
    <source>
        <dbReference type="ARBA" id="ARBA00023136"/>
    </source>
</evidence>
<feature type="transmembrane region" description="Helical" evidence="5">
    <location>
        <begin position="30"/>
        <end position="50"/>
    </location>
</feature>
<name>A0AAV5VVV3_9BILA</name>
<proteinExistence type="predicted"/>
<feature type="transmembrane region" description="Helical" evidence="5">
    <location>
        <begin position="70"/>
        <end position="89"/>
    </location>
</feature>
<evidence type="ECO:0000256" key="5">
    <source>
        <dbReference type="SAM" id="Phobius"/>
    </source>
</evidence>
<dbReference type="PANTHER" id="PTHR23360:SF5">
    <property type="entry name" value="G-PROTEIN COUPLED RECEPTORS FAMILY 1 PROFILE DOMAIN-CONTAINING PROTEIN"/>
    <property type="match status" value="1"/>
</dbReference>
<comment type="caution">
    <text evidence="6">The sequence shown here is derived from an EMBL/GenBank/DDBJ whole genome shotgun (WGS) entry which is preliminary data.</text>
</comment>
<dbReference type="AlphaFoldDB" id="A0AAV5VVV3"/>
<feature type="transmembrane region" description="Helical" evidence="5">
    <location>
        <begin position="110"/>
        <end position="132"/>
    </location>
</feature>
<dbReference type="EMBL" id="BTSY01000004">
    <property type="protein sequence ID" value="GMT22671.1"/>
    <property type="molecule type" value="Genomic_DNA"/>
</dbReference>
<gene>
    <name evidence="6" type="ORF">PFISCL1PPCAC_13968</name>
</gene>
<evidence type="ECO:0000256" key="2">
    <source>
        <dbReference type="ARBA" id="ARBA00022692"/>
    </source>
</evidence>
<feature type="transmembrane region" description="Helical" evidence="5">
    <location>
        <begin position="6"/>
        <end position="23"/>
    </location>
</feature>
<keyword evidence="2 5" id="KW-0812">Transmembrane</keyword>
<sequence>AILKLLPEMGLFGGIACVLAIGLERLVAIVYVLFISAYCLYAAFLIIAYYEPGREICSIPTPFHGAAAGRWAQTLLISNALTAAVYCAVAATLRTKCSVSDITRRAFRCLFTIMLLDVGGWAVSIVFVNLAYAME</sequence>
<dbReference type="SMART" id="SM01381">
    <property type="entry name" value="7TM_GPCR_Srsx"/>
    <property type="match status" value="1"/>
</dbReference>
<comment type="subcellular location">
    <subcellularLocation>
        <location evidence="1">Membrane</location>
    </subcellularLocation>
</comment>
<evidence type="ECO:0000256" key="3">
    <source>
        <dbReference type="ARBA" id="ARBA00022989"/>
    </source>
</evidence>
<dbReference type="InterPro" id="IPR000276">
    <property type="entry name" value="GPCR_Rhodpsn"/>
</dbReference>
<dbReference type="Proteomes" id="UP001432322">
    <property type="component" value="Unassembled WGS sequence"/>
</dbReference>
<accession>A0AAV5VVV3</accession>
<protein>
    <submittedName>
        <fullName evidence="6">Uncharacterized protein</fullName>
    </submittedName>
</protein>
<reference evidence="6" key="1">
    <citation type="submission" date="2023-10" db="EMBL/GenBank/DDBJ databases">
        <title>Genome assembly of Pristionchus species.</title>
        <authorList>
            <person name="Yoshida K."/>
            <person name="Sommer R.J."/>
        </authorList>
    </citation>
    <scope>NUCLEOTIDE SEQUENCE</scope>
    <source>
        <strain evidence="6">RS5133</strain>
    </source>
</reference>
<keyword evidence="4 5" id="KW-0472">Membrane</keyword>
<keyword evidence="7" id="KW-1185">Reference proteome</keyword>
<organism evidence="6 7">
    <name type="scientific">Pristionchus fissidentatus</name>
    <dbReference type="NCBI Taxonomy" id="1538716"/>
    <lineage>
        <taxon>Eukaryota</taxon>
        <taxon>Metazoa</taxon>
        <taxon>Ecdysozoa</taxon>
        <taxon>Nematoda</taxon>
        <taxon>Chromadorea</taxon>
        <taxon>Rhabditida</taxon>
        <taxon>Rhabditina</taxon>
        <taxon>Diplogasteromorpha</taxon>
        <taxon>Diplogasteroidea</taxon>
        <taxon>Neodiplogasteridae</taxon>
        <taxon>Pristionchus</taxon>
    </lineage>
</organism>
<dbReference type="GO" id="GO:0016020">
    <property type="term" value="C:membrane"/>
    <property type="evidence" value="ECO:0007669"/>
    <property type="project" value="UniProtKB-SubCell"/>
</dbReference>
<dbReference type="InterPro" id="IPR019424">
    <property type="entry name" value="7TM_GPCR_Srsx"/>
</dbReference>
<dbReference type="PANTHER" id="PTHR23360">
    <property type="entry name" value="G-PROTEIN COUPLED RECEPTORS FAMILY 1 PROFILE DOMAIN-CONTAINING PROTEIN-RELATED"/>
    <property type="match status" value="1"/>
</dbReference>
<evidence type="ECO:0000313" key="6">
    <source>
        <dbReference type="EMBL" id="GMT22671.1"/>
    </source>
</evidence>
<keyword evidence="3 5" id="KW-1133">Transmembrane helix</keyword>